<sequence>MEGSMQLRTLVKPARAGAVASFGLLAAYFLILSLVSGWNFAWTQFVDFWYFVIALAAGFGVQIGLYVYLKQATRHPNASGKVVAVSGATSTGAMISCCTHYLANVLPVLGVTGVVALVAQYQVQLFWVGLAFNLAGVLYIGRKALEASRHMAFMEAHS</sequence>
<feature type="transmembrane region" description="Helical" evidence="1">
    <location>
        <begin position="81"/>
        <end position="103"/>
    </location>
</feature>
<feature type="transmembrane region" description="Helical" evidence="1">
    <location>
        <begin position="48"/>
        <end position="69"/>
    </location>
</feature>
<feature type="transmembrane region" description="Helical" evidence="1">
    <location>
        <begin position="123"/>
        <end position="141"/>
    </location>
</feature>
<dbReference type="KEGG" id="sva:SVA_2713"/>
<proteinExistence type="predicted"/>
<keyword evidence="3" id="KW-1185">Reference proteome</keyword>
<feature type="transmembrane region" description="Helical" evidence="1">
    <location>
        <begin position="21"/>
        <end position="42"/>
    </location>
</feature>
<reference evidence="2 3" key="1">
    <citation type="submission" date="2015-08" db="EMBL/GenBank/DDBJ databases">
        <title>Complete genome sequence of Sulfurifustis variabilis.</title>
        <authorList>
            <person name="Miura A."/>
            <person name="Kojima H."/>
            <person name="Fukui M."/>
        </authorList>
    </citation>
    <scope>NUCLEOTIDE SEQUENCE [LARGE SCALE GENOMIC DNA]</scope>
    <source>
        <strain evidence="3">skN76</strain>
    </source>
</reference>
<keyword evidence="1" id="KW-1133">Transmembrane helix</keyword>
<protein>
    <submittedName>
        <fullName evidence="2">Uncharacterized protein</fullName>
    </submittedName>
</protein>
<accession>A0A1B4VCH2</accession>
<evidence type="ECO:0000256" key="1">
    <source>
        <dbReference type="SAM" id="Phobius"/>
    </source>
</evidence>
<name>A0A1B4VCH2_9GAMM</name>
<gene>
    <name evidence="2" type="ORF">SVA_2713</name>
</gene>
<dbReference type="AlphaFoldDB" id="A0A1B4VCH2"/>
<evidence type="ECO:0000313" key="3">
    <source>
        <dbReference type="Proteomes" id="UP000218899"/>
    </source>
</evidence>
<organism evidence="2 3">
    <name type="scientific">Sulfurifustis variabilis</name>
    <dbReference type="NCBI Taxonomy" id="1675686"/>
    <lineage>
        <taxon>Bacteria</taxon>
        <taxon>Pseudomonadati</taxon>
        <taxon>Pseudomonadota</taxon>
        <taxon>Gammaproteobacteria</taxon>
        <taxon>Acidiferrobacterales</taxon>
        <taxon>Acidiferrobacteraceae</taxon>
        <taxon>Sulfurifustis</taxon>
    </lineage>
</organism>
<dbReference type="Proteomes" id="UP000218899">
    <property type="component" value="Chromosome"/>
</dbReference>
<evidence type="ECO:0000313" key="2">
    <source>
        <dbReference type="EMBL" id="BAU49261.1"/>
    </source>
</evidence>
<keyword evidence="1" id="KW-0472">Membrane</keyword>
<keyword evidence="1" id="KW-0812">Transmembrane</keyword>
<dbReference type="EMBL" id="AP014936">
    <property type="protein sequence ID" value="BAU49261.1"/>
    <property type="molecule type" value="Genomic_DNA"/>
</dbReference>